<dbReference type="GO" id="GO:0042597">
    <property type="term" value="C:periplasmic space"/>
    <property type="evidence" value="ECO:0007669"/>
    <property type="project" value="UniProtKB-SubCell"/>
</dbReference>
<dbReference type="STRING" id="1423720.FC67_GL000056"/>
<gene>
    <name evidence="5" type="ORF">LA20249_10095</name>
</gene>
<organism evidence="5 6">
    <name type="scientific">Companilactobacillus alimentarius DSM 20249</name>
    <dbReference type="NCBI Taxonomy" id="1423720"/>
    <lineage>
        <taxon>Bacteria</taxon>
        <taxon>Bacillati</taxon>
        <taxon>Bacillota</taxon>
        <taxon>Bacilli</taxon>
        <taxon>Lactobacillales</taxon>
        <taxon>Lactobacillaceae</taxon>
        <taxon>Companilactobacillus</taxon>
    </lineage>
</organism>
<keyword evidence="6" id="KW-1185">Reference proteome</keyword>
<dbReference type="Pfam" id="PF09084">
    <property type="entry name" value="NMT1"/>
    <property type="match status" value="1"/>
</dbReference>
<evidence type="ECO:0000256" key="2">
    <source>
        <dbReference type="ARBA" id="ARBA00010742"/>
    </source>
</evidence>
<dbReference type="PANTHER" id="PTHR30024">
    <property type="entry name" value="ALIPHATIC SULFONATES-BINDING PROTEIN-RELATED"/>
    <property type="match status" value="1"/>
</dbReference>
<proteinExistence type="inferred from homology"/>
<protein>
    <recommendedName>
        <fullName evidence="4">Solute-binding protein family 3/N-terminal domain-containing protein</fullName>
    </recommendedName>
</protein>
<dbReference type="Proteomes" id="UP000234653">
    <property type="component" value="Chromosome"/>
</dbReference>
<evidence type="ECO:0000256" key="1">
    <source>
        <dbReference type="ARBA" id="ARBA00004418"/>
    </source>
</evidence>
<name>A0A2K9HIY5_9LACO</name>
<keyword evidence="3" id="KW-0732">Signal</keyword>
<dbReference type="InterPro" id="IPR001638">
    <property type="entry name" value="Solute-binding_3/MltF_N"/>
</dbReference>
<reference evidence="5 6" key="1">
    <citation type="submission" date="2016-12" db="EMBL/GenBank/DDBJ databases">
        <title>The whole genome sequencing and assembly of Lactobacillus alimentarius DSM 20249T strain.</title>
        <authorList>
            <person name="Lee Y.-J."/>
            <person name="Yi H."/>
            <person name="Bahn Y.-S."/>
            <person name="Kim J.F."/>
            <person name="Lee D.-W."/>
        </authorList>
    </citation>
    <scope>NUCLEOTIDE SEQUENCE [LARGE SCALE GENOMIC DNA]</scope>
    <source>
        <strain evidence="5 6">DSM 20249</strain>
    </source>
</reference>
<dbReference type="PANTHER" id="PTHR30024:SF47">
    <property type="entry name" value="TAURINE-BINDING PERIPLASMIC PROTEIN"/>
    <property type="match status" value="1"/>
</dbReference>
<dbReference type="Gene3D" id="3.40.190.10">
    <property type="entry name" value="Periplasmic binding protein-like II"/>
    <property type="match status" value="2"/>
</dbReference>
<dbReference type="OrthoDB" id="2275264at2"/>
<accession>A0A2K9HIY5</accession>
<dbReference type="KEGG" id="lali:LA20249_10095"/>
<sequence length="322" mass="35447">MKILKKISIFLAVCLLVLSSFSFIGIKKVSAADTDSNSQVQYTIGTTKNVPSAIAAMGKNLNSYSKSNLSADVKAYDSTKDLNNAIESGTVNAAVTDLVNYAALSKKHSNWKIAGTMPGYYGLVANKKYKSVKKLKHKTIAVDKSNYSRFYLKKALKKNKLKLSNVKLKQIDSEADRVSALKDGSVDAAVLQDPSISEAKANGDKVVNKDKIKADNGNVLIINNDYAKKNASNTNILCTVINEQIRTINKSDSYMLTNNSFSEYDVSGKAVQKLNAMTVSFKKMHRVKKSDFKKAFKYAKQQKLYKGKISYNKSTISVKGIK</sequence>
<dbReference type="EMBL" id="CP018867">
    <property type="protein sequence ID" value="AUI72511.1"/>
    <property type="molecule type" value="Genomic_DNA"/>
</dbReference>
<evidence type="ECO:0000256" key="3">
    <source>
        <dbReference type="ARBA" id="ARBA00022729"/>
    </source>
</evidence>
<dbReference type="SMART" id="SM00062">
    <property type="entry name" value="PBPb"/>
    <property type="match status" value="1"/>
</dbReference>
<comment type="similarity">
    <text evidence="2">Belongs to the bacterial solute-binding protein SsuA/TauA family.</text>
</comment>
<evidence type="ECO:0000313" key="6">
    <source>
        <dbReference type="Proteomes" id="UP000234653"/>
    </source>
</evidence>
<comment type="subcellular location">
    <subcellularLocation>
        <location evidence="1">Periplasm</location>
    </subcellularLocation>
</comment>
<dbReference type="SUPFAM" id="SSF53850">
    <property type="entry name" value="Periplasmic binding protein-like II"/>
    <property type="match status" value="1"/>
</dbReference>
<dbReference type="InterPro" id="IPR015168">
    <property type="entry name" value="SsuA/THI5"/>
</dbReference>
<evidence type="ECO:0000313" key="5">
    <source>
        <dbReference type="EMBL" id="AUI72511.1"/>
    </source>
</evidence>
<feature type="domain" description="Solute-binding protein family 3/N-terminal" evidence="4">
    <location>
        <begin position="41"/>
        <end position="259"/>
    </location>
</feature>
<evidence type="ECO:0000259" key="4">
    <source>
        <dbReference type="SMART" id="SM00062"/>
    </source>
</evidence>
<dbReference type="RefSeq" id="WP_057737610.1">
    <property type="nucleotide sequence ID" value="NZ_AZDQ01000006.1"/>
</dbReference>
<dbReference type="AlphaFoldDB" id="A0A2K9HIY5"/>